<dbReference type="EMBL" id="LK023368">
    <property type="protein sequence ID" value="CDS13051.1"/>
    <property type="molecule type" value="Genomic_DNA"/>
</dbReference>
<dbReference type="AlphaFoldDB" id="A0A077WZP9"/>
<reference evidence="1" key="1">
    <citation type="journal article" date="2014" name="Genome Announc.">
        <title>De novo whole-genome sequence and genome annotation of Lichtheimia ramosa.</title>
        <authorList>
            <person name="Linde J."/>
            <person name="Schwartze V."/>
            <person name="Binder U."/>
            <person name="Lass-Florl C."/>
            <person name="Voigt K."/>
            <person name="Horn F."/>
        </authorList>
    </citation>
    <scope>NUCLEOTIDE SEQUENCE</scope>
    <source>
        <strain evidence="1">JMRC FSU:6197</strain>
    </source>
</reference>
<protein>
    <submittedName>
        <fullName evidence="1">Uncharacterized protein</fullName>
    </submittedName>
</protein>
<accession>A0A077WZP9</accession>
<name>A0A077WZP9_9FUNG</name>
<dbReference type="OrthoDB" id="2284147at2759"/>
<evidence type="ECO:0000313" key="1">
    <source>
        <dbReference type="EMBL" id="CDS13051.1"/>
    </source>
</evidence>
<gene>
    <name evidence="1" type="ORF">LRAMOSA05235</name>
</gene>
<organism evidence="1">
    <name type="scientific">Lichtheimia ramosa</name>
    <dbReference type="NCBI Taxonomy" id="688394"/>
    <lineage>
        <taxon>Eukaryota</taxon>
        <taxon>Fungi</taxon>
        <taxon>Fungi incertae sedis</taxon>
        <taxon>Mucoromycota</taxon>
        <taxon>Mucoromycotina</taxon>
        <taxon>Mucoromycetes</taxon>
        <taxon>Mucorales</taxon>
        <taxon>Lichtheimiaceae</taxon>
        <taxon>Lichtheimia</taxon>
    </lineage>
</organism>
<sequence>MHNTQDDNRTQDALKAFIHEEACGIGDLTCMAFAHDQHKKIPVLCGTLKNAPVCLGSSGNKCDAFCDADGPNGCISSEPRNVILNNK</sequence>
<proteinExistence type="predicted"/>